<reference evidence="2" key="1">
    <citation type="submission" date="2022-11" db="EMBL/GenBank/DDBJ databases">
        <title>Minimal conservation of predation-associated metabolite biosynthetic gene clusters underscores biosynthetic potential of Myxococcota including descriptions for ten novel species: Archangium lansinium sp. nov., Myxococcus landrumus sp. nov., Nannocystis bai.</title>
        <authorList>
            <person name="Ahearne A."/>
            <person name="Stevens C."/>
            <person name="Phillips K."/>
        </authorList>
    </citation>
    <scope>NUCLEOTIDE SEQUENCE</scope>
    <source>
        <strain evidence="2">Na p29</strain>
    </source>
</reference>
<dbReference type="Pfam" id="PF07157">
    <property type="entry name" value="DNA_circ_N"/>
    <property type="match status" value="1"/>
</dbReference>
<comment type="caution">
    <text evidence="2">The sequence shown here is derived from an EMBL/GenBank/DDBJ whole genome shotgun (WGS) entry which is preliminary data.</text>
</comment>
<feature type="domain" description="DNA circulation N-terminal" evidence="1">
    <location>
        <begin position="7"/>
        <end position="90"/>
    </location>
</feature>
<name>A0A9X3IYZ2_9BACT</name>
<gene>
    <name evidence="2" type="ORF">OV079_23740</name>
</gene>
<evidence type="ECO:0000313" key="3">
    <source>
        <dbReference type="Proteomes" id="UP001150924"/>
    </source>
</evidence>
<protein>
    <submittedName>
        <fullName evidence="2">DNA circularization N-terminal domain-containing protein</fullName>
    </submittedName>
</protein>
<proteinExistence type="predicted"/>
<organism evidence="2 3">
    <name type="scientific">Nannocystis pusilla</name>
    <dbReference type="NCBI Taxonomy" id="889268"/>
    <lineage>
        <taxon>Bacteria</taxon>
        <taxon>Pseudomonadati</taxon>
        <taxon>Myxococcota</taxon>
        <taxon>Polyangia</taxon>
        <taxon>Nannocystales</taxon>
        <taxon>Nannocystaceae</taxon>
        <taxon>Nannocystis</taxon>
    </lineage>
</organism>
<sequence>MPWRDDMLDASLGGAPFFVASISGSGGRRTVITEFPDADEPGSEDMGRSARRWQVEAVVVGDEYMRARDALLEVLESAGPHKFIHPWQGDRGAVRLDGGYQLSETVGEGGAARFSFTVVEAGVAGGTDMRITQSPAAGLTVAVAAVVAAADAELVQKLAKPGIVGAVSDAIGKISDAMQSVRRRTLGALAGADDLVHALADLKEARNELAGLPSSIMSQVRGLLAALAAVVRVSADADDAPFPGGEKRVRIDVALQASAALQATFLETPPPYDGVEVDQVVLDAERVMQRAFRAAAVATYAELFLSLPLESTADVAKILDDLGDDIDALMLDPGASDALHSALTDLRAALDVQLQAAAQDLPTITTYTPPASLPALLIAFWIYGDPTRDLEIVGRNRVDDPNAVAGGQPLEVLLG</sequence>
<dbReference type="EMBL" id="JAPNKE010000002">
    <property type="protein sequence ID" value="MCY1008515.1"/>
    <property type="molecule type" value="Genomic_DNA"/>
</dbReference>
<evidence type="ECO:0000259" key="1">
    <source>
        <dbReference type="Pfam" id="PF07157"/>
    </source>
</evidence>
<keyword evidence="3" id="KW-1185">Reference proteome</keyword>
<evidence type="ECO:0000313" key="2">
    <source>
        <dbReference type="EMBL" id="MCY1008515.1"/>
    </source>
</evidence>
<dbReference type="InterPro" id="IPR009826">
    <property type="entry name" value="DNA_circ_N"/>
</dbReference>
<dbReference type="RefSeq" id="WP_267771140.1">
    <property type="nucleotide sequence ID" value="NZ_JAPNKE010000002.1"/>
</dbReference>
<dbReference type="AlphaFoldDB" id="A0A9X3IYZ2"/>
<dbReference type="Proteomes" id="UP001150924">
    <property type="component" value="Unassembled WGS sequence"/>
</dbReference>
<accession>A0A9X3IYZ2</accession>